<evidence type="ECO:0000313" key="3">
    <source>
        <dbReference type="Proteomes" id="UP000823388"/>
    </source>
</evidence>
<dbReference type="AlphaFoldDB" id="A0A8T0S7U5"/>
<keyword evidence="3" id="KW-1185">Reference proteome</keyword>
<feature type="compositionally biased region" description="Basic residues" evidence="1">
    <location>
        <begin position="642"/>
        <end position="652"/>
    </location>
</feature>
<feature type="compositionally biased region" description="Basic residues" evidence="1">
    <location>
        <begin position="331"/>
        <end position="343"/>
    </location>
</feature>
<feature type="compositionally biased region" description="Gly residues" evidence="1">
    <location>
        <begin position="751"/>
        <end position="762"/>
    </location>
</feature>
<proteinExistence type="predicted"/>
<dbReference type="Proteomes" id="UP000823388">
    <property type="component" value="Chromosome 5N"/>
</dbReference>
<feature type="compositionally biased region" description="Basic residues" evidence="1">
    <location>
        <begin position="284"/>
        <end position="296"/>
    </location>
</feature>
<feature type="compositionally biased region" description="Low complexity" evidence="1">
    <location>
        <begin position="512"/>
        <end position="523"/>
    </location>
</feature>
<feature type="compositionally biased region" description="Low complexity" evidence="1">
    <location>
        <begin position="300"/>
        <end position="311"/>
    </location>
</feature>
<accession>A0A8T0S7U5</accession>
<evidence type="ECO:0000256" key="1">
    <source>
        <dbReference type="SAM" id="MobiDB-lite"/>
    </source>
</evidence>
<feature type="compositionally biased region" description="Pro residues" evidence="1">
    <location>
        <begin position="318"/>
        <end position="329"/>
    </location>
</feature>
<feature type="compositionally biased region" description="Basic and acidic residues" evidence="1">
    <location>
        <begin position="765"/>
        <end position="780"/>
    </location>
</feature>
<evidence type="ECO:0000313" key="2">
    <source>
        <dbReference type="EMBL" id="KAG2593178.1"/>
    </source>
</evidence>
<feature type="compositionally biased region" description="Low complexity" evidence="1">
    <location>
        <begin position="674"/>
        <end position="686"/>
    </location>
</feature>
<comment type="caution">
    <text evidence="2">The sequence shown here is derived from an EMBL/GenBank/DDBJ whole genome shotgun (WGS) entry which is preliminary data.</text>
</comment>
<feature type="region of interest" description="Disordered" evidence="1">
    <location>
        <begin position="85"/>
        <end position="387"/>
    </location>
</feature>
<name>A0A8T0S7U5_PANVG</name>
<feature type="compositionally biased region" description="Basic and acidic residues" evidence="1">
    <location>
        <begin position="258"/>
        <end position="268"/>
    </location>
</feature>
<feature type="region of interest" description="Disordered" evidence="1">
    <location>
        <begin position="706"/>
        <end position="788"/>
    </location>
</feature>
<feature type="compositionally biased region" description="Basic residues" evidence="1">
    <location>
        <begin position="171"/>
        <end position="190"/>
    </location>
</feature>
<feature type="region of interest" description="Disordered" evidence="1">
    <location>
        <begin position="1"/>
        <end position="59"/>
    </location>
</feature>
<feature type="region of interest" description="Disordered" evidence="1">
    <location>
        <begin position="577"/>
        <end position="610"/>
    </location>
</feature>
<feature type="compositionally biased region" description="Low complexity" evidence="1">
    <location>
        <begin position="132"/>
        <end position="143"/>
    </location>
</feature>
<feature type="compositionally biased region" description="Basic residues" evidence="1">
    <location>
        <begin position="359"/>
        <end position="368"/>
    </location>
</feature>
<feature type="compositionally biased region" description="Low complexity" evidence="1">
    <location>
        <begin position="221"/>
        <end position="231"/>
    </location>
</feature>
<gene>
    <name evidence="2" type="ORF">PVAP13_5NG110301</name>
</gene>
<feature type="region of interest" description="Disordered" evidence="1">
    <location>
        <begin position="639"/>
        <end position="686"/>
    </location>
</feature>
<dbReference type="EMBL" id="CM029046">
    <property type="protein sequence ID" value="KAG2593178.1"/>
    <property type="molecule type" value="Genomic_DNA"/>
</dbReference>
<feature type="compositionally biased region" description="Low complexity" evidence="1">
    <location>
        <begin position="85"/>
        <end position="102"/>
    </location>
</feature>
<feature type="compositionally biased region" description="Basic residues" evidence="1">
    <location>
        <begin position="739"/>
        <end position="748"/>
    </location>
</feature>
<protein>
    <submittedName>
        <fullName evidence="2">Uncharacterized protein</fullName>
    </submittedName>
</protein>
<sequence length="788" mass="84100">MHRGRHFANGGEKGCKNTFPLSSNAFGDSGGAAQGRRGARPAGGGGDDPAPLPFSLLPPLLSHADDEPLVPSSCWPARWCPPLHAARLPSPGRRRAGAPPRSSLRRRPTSSAATGERSGGGPSSRWGGGAVSPCRARPAPSSRRPCRRAPQLPPRAATAAERRSCSLEPARRHRRSPCPRPPLRLRRRAARASAMAAAREGAKGRRTPRHRSTADGHEFQGAGAAASSRGGAPRRARWRGPPPRRASSPTPRRMRGRGGPERQLEGRRTAGLRPSDPSPARPRPAARHPSHRRRGPPPRASTSAAAMARTTICRDPSSRPPPSRVPPLPRHGLRRHQRGRGRRAPPLICPGGRSGRSLGRGRRRRGRGASRALQGSTSDTCPGERKQTRAIDLALLPSLHARTRRPAASPRLRVDPAGVCWTRLHGRRRFAHRRVQLRAQRRGGAQSHGGRPGRRAHHCAGDGSRPHGSTAAAPRERERGRESSACAGARAEPRSRAEDAPPLPPRRHRSPLDAATAARALPAGEGGGREGGERPTPPQIQAVERGPPRADPPRRRSARLRCGRGALPAAFPCSPYRRKAHRARPARLTTPPRPARARAPEQVGTDRGHRRPACARLGRDEWPAGCPRTEHLLAAVATPPRPARHGRRRRGGLGRARGGKWPPPPWPRRRSRQRGAAAAARAQVKAGAACPAQGCGRRVAGMARRRGWPRAGEVSRGGEENEGGVGGRVGCRAADGGGRRGRRRRRKFGVGCRGGGASGNAGEGRTAEGGREAAEREWGREGAGGCGG</sequence>
<feature type="compositionally biased region" description="Basic residues" evidence="1">
    <location>
        <begin position="432"/>
        <end position="441"/>
    </location>
</feature>
<feature type="compositionally biased region" description="Gly residues" evidence="1">
    <location>
        <begin position="117"/>
        <end position="130"/>
    </location>
</feature>
<organism evidence="2 3">
    <name type="scientific">Panicum virgatum</name>
    <name type="common">Blackwell switchgrass</name>
    <dbReference type="NCBI Taxonomy" id="38727"/>
    <lineage>
        <taxon>Eukaryota</taxon>
        <taxon>Viridiplantae</taxon>
        <taxon>Streptophyta</taxon>
        <taxon>Embryophyta</taxon>
        <taxon>Tracheophyta</taxon>
        <taxon>Spermatophyta</taxon>
        <taxon>Magnoliopsida</taxon>
        <taxon>Liliopsida</taxon>
        <taxon>Poales</taxon>
        <taxon>Poaceae</taxon>
        <taxon>PACMAD clade</taxon>
        <taxon>Panicoideae</taxon>
        <taxon>Panicodae</taxon>
        <taxon>Paniceae</taxon>
        <taxon>Panicinae</taxon>
        <taxon>Panicum</taxon>
        <taxon>Panicum sect. Hiantes</taxon>
    </lineage>
</organism>
<reference evidence="2" key="1">
    <citation type="submission" date="2020-05" db="EMBL/GenBank/DDBJ databases">
        <title>WGS assembly of Panicum virgatum.</title>
        <authorList>
            <person name="Lovell J.T."/>
            <person name="Jenkins J."/>
            <person name="Shu S."/>
            <person name="Juenger T.E."/>
            <person name="Schmutz J."/>
        </authorList>
    </citation>
    <scope>NUCLEOTIDE SEQUENCE</scope>
    <source>
        <strain evidence="2">AP13</strain>
    </source>
</reference>
<feature type="region of interest" description="Disordered" evidence="1">
    <location>
        <begin position="432"/>
        <end position="561"/>
    </location>
</feature>